<dbReference type="InterPro" id="IPR000064">
    <property type="entry name" value="NLP_P60_dom"/>
</dbReference>
<evidence type="ECO:0000256" key="3">
    <source>
        <dbReference type="ARBA" id="ARBA00022801"/>
    </source>
</evidence>
<dbReference type="PROSITE" id="PS51272">
    <property type="entry name" value="SLH"/>
    <property type="match status" value="2"/>
</dbReference>
<comment type="similarity">
    <text evidence="1">Belongs to the peptidase C40 family.</text>
</comment>
<accession>A0ABR8PLS0</accession>
<organism evidence="7 8">
    <name type="scientific">Sporosarcina gallistercoris</name>
    <dbReference type="NCBI Taxonomy" id="2762245"/>
    <lineage>
        <taxon>Bacteria</taxon>
        <taxon>Bacillati</taxon>
        <taxon>Bacillota</taxon>
        <taxon>Bacilli</taxon>
        <taxon>Bacillales</taxon>
        <taxon>Caryophanaceae</taxon>
        <taxon>Sporosarcina</taxon>
    </lineage>
</organism>
<feature type="domain" description="NlpC/P60" evidence="6">
    <location>
        <begin position="27"/>
        <end position="150"/>
    </location>
</feature>
<name>A0ABR8PLS0_9BACL</name>
<keyword evidence="4" id="KW-0788">Thiol protease</keyword>
<dbReference type="PROSITE" id="PS51935">
    <property type="entry name" value="NLPC_P60"/>
    <property type="match status" value="1"/>
</dbReference>
<evidence type="ECO:0000313" key="8">
    <source>
        <dbReference type="Proteomes" id="UP000659496"/>
    </source>
</evidence>
<dbReference type="PANTHER" id="PTHR47053:SF1">
    <property type="entry name" value="MUREIN DD-ENDOPEPTIDASE MEPH-RELATED"/>
    <property type="match status" value="1"/>
</dbReference>
<sequence>MKKILTLLMALGLLLMLVPSSLGKEAHASMRVDVPNFALKFKGTPYLWGGTTPAGFDCSGYILHVYTHFNVSLPRTSEDQFKVGTPVSLEDLQPGDLVFFKDTYKAGISHTGIYLGNNQFISAASAGVTVDKLTGHPYWGPRYAGAKRVLPFKQFTDLPESHAAYEAVQDLTEKAIISGFQDDSFRPDLSITRGQAAAMLNRVLKLKATNIGKFTDVPANHPFSAHVAAMNQAGILKGYDATTYGFNDELTRGQLAVIMDRAFKLTEKSGNNVSTASLYKDVPATHWMSNSILALKVVDRTKVFQTATYDVGKPTTRAEFSAAVYSAIN</sequence>
<keyword evidence="3" id="KW-0378">Hydrolase</keyword>
<comment type="caution">
    <text evidence="7">The sequence shown here is derived from an EMBL/GenBank/DDBJ whole genome shotgun (WGS) entry which is preliminary data.</text>
</comment>
<dbReference type="Gene3D" id="3.90.1720.10">
    <property type="entry name" value="endopeptidase domain like (from Nostoc punctiforme)"/>
    <property type="match status" value="1"/>
</dbReference>
<dbReference type="InterPro" id="IPR001119">
    <property type="entry name" value="SLH_dom"/>
</dbReference>
<evidence type="ECO:0000256" key="2">
    <source>
        <dbReference type="ARBA" id="ARBA00022670"/>
    </source>
</evidence>
<dbReference type="InterPro" id="IPR038765">
    <property type="entry name" value="Papain-like_cys_pep_sf"/>
</dbReference>
<evidence type="ECO:0000259" key="5">
    <source>
        <dbReference type="PROSITE" id="PS51272"/>
    </source>
</evidence>
<keyword evidence="2" id="KW-0645">Protease</keyword>
<gene>
    <name evidence="7" type="ORF">H9659_12390</name>
</gene>
<feature type="domain" description="SLH" evidence="5">
    <location>
        <begin position="151"/>
        <end position="214"/>
    </location>
</feature>
<dbReference type="InterPro" id="IPR051202">
    <property type="entry name" value="Peptidase_C40"/>
</dbReference>
<protein>
    <submittedName>
        <fullName evidence="7">C40 family peptidase</fullName>
    </submittedName>
</protein>
<dbReference type="EMBL" id="JACSQY010000010">
    <property type="protein sequence ID" value="MBD7909125.1"/>
    <property type="molecule type" value="Genomic_DNA"/>
</dbReference>
<dbReference type="Pfam" id="PF00395">
    <property type="entry name" value="SLH"/>
    <property type="match status" value="2"/>
</dbReference>
<evidence type="ECO:0000256" key="4">
    <source>
        <dbReference type="ARBA" id="ARBA00022807"/>
    </source>
</evidence>
<dbReference type="SUPFAM" id="SSF54001">
    <property type="entry name" value="Cysteine proteinases"/>
    <property type="match status" value="1"/>
</dbReference>
<dbReference type="Pfam" id="PF00877">
    <property type="entry name" value="NLPC_P60"/>
    <property type="match status" value="1"/>
</dbReference>
<evidence type="ECO:0000259" key="6">
    <source>
        <dbReference type="PROSITE" id="PS51935"/>
    </source>
</evidence>
<feature type="domain" description="SLH" evidence="5">
    <location>
        <begin position="215"/>
        <end position="273"/>
    </location>
</feature>
<dbReference type="Proteomes" id="UP000659496">
    <property type="component" value="Unassembled WGS sequence"/>
</dbReference>
<proteinExistence type="inferred from homology"/>
<dbReference type="PANTHER" id="PTHR47053">
    <property type="entry name" value="MUREIN DD-ENDOPEPTIDASE MEPH-RELATED"/>
    <property type="match status" value="1"/>
</dbReference>
<keyword evidence="8" id="KW-1185">Reference proteome</keyword>
<evidence type="ECO:0000313" key="7">
    <source>
        <dbReference type="EMBL" id="MBD7909125.1"/>
    </source>
</evidence>
<dbReference type="RefSeq" id="WP_191691014.1">
    <property type="nucleotide sequence ID" value="NZ_JACSQY010000010.1"/>
</dbReference>
<evidence type="ECO:0000256" key="1">
    <source>
        <dbReference type="ARBA" id="ARBA00007074"/>
    </source>
</evidence>
<reference evidence="7 8" key="1">
    <citation type="submission" date="2020-08" db="EMBL/GenBank/DDBJ databases">
        <title>A Genomic Blueprint of the Chicken Gut Microbiome.</title>
        <authorList>
            <person name="Gilroy R."/>
            <person name="Ravi A."/>
            <person name="Getino M."/>
            <person name="Pursley I."/>
            <person name="Horton D.L."/>
            <person name="Alikhan N.-F."/>
            <person name="Baker D."/>
            <person name="Gharbi K."/>
            <person name="Hall N."/>
            <person name="Watson M."/>
            <person name="Adriaenssens E.M."/>
            <person name="Foster-Nyarko E."/>
            <person name="Jarju S."/>
            <person name="Secka A."/>
            <person name="Antonio M."/>
            <person name="Oren A."/>
            <person name="Chaudhuri R."/>
            <person name="La Ragione R.M."/>
            <person name="Hildebrand F."/>
            <person name="Pallen M.J."/>
        </authorList>
    </citation>
    <scope>NUCLEOTIDE SEQUENCE [LARGE SCALE GENOMIC DNA]</scope>
    <source>
        <strain evidence="7 8">Sa3CUA8</strain>
    </source>
</reference>